<dbReference type="InterPro" id="IPR041679">
    <property type="entry name" value="DNA2/NAM7-like_C"/>
</dbReference>
<evidence type="ECO:0000256" key="3">
    <source>
        <dbReference type="ARBA" id="ARBA00022801"/>
    </source>
</evidence>
<evidence type="ECO:0000259" key="7">
    <source>
        <dbReference type="Pfam" id="PF13086"/>
    </source>
</evidence>
<protein>
    <submittedName>
        <fullName evidence="9">Viral (Super1) RNA helicase</fullName>
    </submittedName>
</protein>
<keyword evidence="2" id="KW-0547">Nucleotide-binding</keyword>
<gene>
    <name evidence="9" type="ORF">MECH1_V1_0652</name>
</gene>
<comment type="similarity">
    <text evidence="1">Belongs to the DNA2/NAM7 helicase family.</text>
</comment>
<dbReference type="InterPro" id="IPR050534">
    <property type="entry name" value="Coronavir_polyprotein_1ab"/>
</dbReference>
<feature type="coiled-coil region" evidence="6">
    <location>
        <begin position="534"/>
        <end position="607"/>
    </location>
</feature>
<dbReference type="InterPro" id="IPR027417">
    <property type="entry name" value="P-loop_NTPase"/>
</dbReference>
<proteinExistence type="inferred from homology"/>
<dbReference type="Proteomes" id="UP001497493">
    <property type="component" value="Chromosome"/>
</dbReference>
<feature type="domain" description="DNA2/NAM7 helicase-like C-terminal" evidence="8">
    <location>
        <begin position="895"/>
        <end position="1014"/>
    </location>
</feature>
<sequence>MPWDPRHRHSRKPIGADQMWRYRVQSGIYHTGRLARLLTRTLQGEDDEDLGGIAPMEARLFDLDFDEGGSPLPDTFALALNAWASGMVLRHGIDALRDGTSCAIAGLPSPDPDTPGPMSGYPGFDALSRHLLQALKEQAATLVERDAQGHVRVGDDGQPVPRPADKQWLDAFTRLVVRRCGLPSDLFGISPAAIVIGYRIPRQPRTPDDTDFEPADSLINSCFIPDLRHLSELARQDRDGERLGLPLHRYLRGGPLSQPVDIRSRAGLEKARTLLEPDRFPQGAWPSDHPLVYSQQLAVNAIRDRLLQGTGLFAVNGPPGTGKTTLLRDLVAMVVTERAKVLAALDDPREGFGAAERVPFTDGVEMAYRPLRESLAGFSILVASANNGAVENISLELPRQTAVPEPVLARSDYFRAIAALLGHRKRNPGPVWGLLSAALGNKANRLSFVQNFYWKKPADEHGGPVPERLTDGEGMGYHLRQIEDGKRLPFLSWRDAVLRFEAALRAEAAFREALVHATRLPRLLDTAEARLKAIAATRARAADLRERLAESRRRSSEAIADAERRLEALERARPGWLKIIVTLGQARETYRQARARIEAELRALKAEDPALANHWAELRRLEDAYRRLVAEQARLAGPLSAARDRHNHWLRQLGPSHGAVWPGLDDETRERSAPWYLEDWHRARQEVFLAALDLHRAFVENNAAIFRRNLGVVCAWLTGRRFGATIDAALLDHLCLVVPVVSSTFASVGRMLDQVGPGRVGWLLIDEAGQAAPQQAVGAIHRARRVVVVGDPLQLEPVAAIPRKLEEALAERMAVDDLYRPGRSSAQVLADRATDLGTAIPRAGDGAIWVGCPLRVHRRCDEPMFSISNTIAYGGLMVYGKVSAGDAVPLPASCWIDVNGTEAEDHWIHEEGRALRDLLGVLKQAGADFRKIFLISPFRSVARRLKDMDRGLGLDRTKVGTVHTAQGKQAEIVIVVLGGHPRRPGAKDWAAERPNLLNVAVSRAERRLYLIGNRTEWGRRRFFDQAARMLPARRVQELVEELSLWEGPSAPTAAVDAL</sequence>
<dbReference type="GO" id="GO:0004386">
    <property type="term" value="F:helicase activity"/>
    <property type="evidence" value="ECO:0007669"/>
    <property type="project" value="UniProtKB-KW"/>
</dbReference>
<dbReference type="InterPro" id="IPR041677">
    <property type="entry name" value="DNA2/NAM7_AAA_11"/>
</dbReference>
<evidence type="ECO:0000256" key="1">
    <source>
        <dbReference type="ARBA" id="ARBA00007913"/>
    </source>
</evidence>
<organism evidence="9 10">
    <name type="scientific">Candidatus Methylocalor cossyra</name>
    <dbReference type="NCBI Taxonomy" id="3108543"/>
    <lineage>
        <taxon>Bacteria</taxon>
        <taxon>Pseudomonadati</taxon>
        <taxon>Pseudomonadota</taxon>
        <taxon>Gammaproteobacteria</taxon>
        <taxon>Methylococcales</taxon>
        <taxon>Methylococcaceae</taxon>
        <taxon>Candidatus Methylocalor</taxon>
    </lineage>
</organism>
<feature type="domain" description="DNA2/NAM7 helicase helicase" evidence="7">
    <location>
        <begin position="736"/>
        <end position="798"/>
    </location>
</feature>
<evidence type="ECO:0000259" key="8">
    <source>
        <dbReference type="Pfam" id="PF13087"/>
    </source>
</evidence>
<dbReference type="SUPFAM" id="SSF52540">
    <property type="entry name" value="P-loop containing nucleoside triphosphate hydrolases"/>
    <property type="match status" value="2"/>
</dbReference>
<keyword evidence="3" id="KW-0378">Hydrolase</keyword>
<name>A0ABM9NFQ9_9GAMM</name>
<keyword evidence="5" id="KW-0067">ATP-binding</keyword>
<keyword evidence="6" id="KW-0175">Coiled coil</keyword>
<evidence type="ECO:0000256" key="5">
    <source>
        <dbReference type="ARBA" id="ARBA00022840"/>
    </source>
</evidence>
<dbReference type="Pfam" id="PF13086">
    <property type="entry name" value="AAA_11"/>
    <property type="match status" value="1"/>
</dbReference>
<reference evidence="9 10" key="1">
    <citation type="submission" date="2024-04" db="EMBL/GenBank/DDBJ databases">
        <authorList>
            <person name="Cremers G."/>
        </authorList>
    </citation>
    <scope>NUCLEOTIDE SEQUENCE [LARGE SCALE GENOMIC DNA]</scope>
    <source>
        <strain evidence="9">MeCH1-AG</strain>
    </source>
</reference>
<dbReference type="PANTHER" id="PTHR43788:SF8">
    <property type="entry name" value="DNA-BINDING PROTEIN SMUBP-2"/>
    <property type="match status" value="1"/>
</dbReference>
<dbReference type="Pfam" id="PF13087">
    <property type="entry name" value="AAA_12"/>
    <property type="match status" value="1"/>
</dbReference>
<keyword evidence="10" id="KW-1185">Reference proteome</keyword>
<dbReference type="PANTHER" id="PTHR43788">
    <property type="entry name" value="DNA2/NAM7 HELICASE FAMILY MEMBER"/>
    <property type="match status" value="1"/>
</dbReference>
<dbReference type="Gene3D" id="3.40.50.300">
    <property type="entry name" value="P-loop containing nucleotide triphosphate hydrolases"/>
    <property type="match status" value="2"/>
</dbReference>
<keyword evidence="4 9" id="KW-0347">Helicase</keyword>
<evidence type="ECO:0000256" key="2">
    <source>
        <dbReference type="ARBA" id="ARBA00022741"/>
    </source>
</evidence>
<evidence type="ECO:0000256" key="4">
    <source>
        <dbReference type="ARBA" id="ARBA00022806"/>
    </source>
</evidence>
<dbReference type="EMBL" id="OZ026884">
    <property type="protein sequence ID" value="CAL1239428.1"/>
    <property type="molecule type" value="Genomic_DNA"/>
</dbReference>
<dbReference type="RefSeq" id="WP_348758980.1">
    <property type="nucleotide sequence ID" value="NZ_OZ026884.1"/>
</dbReference>
<evidence type="ECO:0000256" key="6">
    <source>
        <dbReference type="SAM" id="Coils"/>
    </source>
</evidence>
<evidence type="ECO:0000313" key="10">
    <source>
        <dbReference type="Proteomes" id="UP001497493"/>
    </source>
</evidence>
<evidence type="ECO:0000313" key="9">
    <source>
        <dbReference type="EMBL" id="CAL1239428.1"/>
    </source>
</evidence>
<accession>A0ABM9NFQ9</accession>